<dbReference type="RefSeq" id="XP_038074121.1">
    <property type="nucleotide sequence ID" value="XM_038218193.1"/>
</dbReference>
<protein>
    <recommendedName>
        <fullName evidence="9">Organic solute transporter subunit alpha</fullName>
    </recommendedName>
</protein>
<dbReference type="GO" id="GO:0016020">
    <property type="term" value="C:membrane"/>
    <property type="evidence" value="ECO:0007669"/>
    <property type="project" value="UniProtKB-SubCell"/>
</dbReference>
<feature type="compositionally biased region" description="Polar residues" evidence="5">
    <location>
        <begin position="373"/>
        <end position="384"/>
    </location>
</feature>
<feature type="transmembrane region" description="Helical" evidence="6">
    <location>
        <begin position="193"/>
        <end position="216"/>
    </location>
</feature>
<evidence type="ECO:0000256" key="1">
    <source>
        <dbReference type="ARBA" id="ARBA00004141"/>
    </source>
</evidence>
<dbReference type="SMART" id="SM01417">
    <property type="entry name" value="Solute_trans_a"/>
    <property type="match status" value="1"/>
</dbReference>
<comment type="subcellular location">
    <subcellularLocation>
        <location evidence="1">Membrane</location>
        <topology evidence="1">Multi-pass membrane protein</topology>
    </subcellularLocation>
</comment>
<organism evidence="7 8">
    <name type="scientific">Patiria miniata</name>
    <name type="common">Bat star</name>
    <name type="synonym">Asterina miniata</name>
    <dbReference type="NCBI Taxonomy" id="46514"/>
    <lineage>
        <taxon>Eukaryota</taxon>
        <taxon>Metazoa</taxon>
        <taxon>Echinodermata</taxon>
        <taxon>Eleutherozoa</taxon>
        <taxon>Asterozoa</taxon>
        <taxon>Asteroidea</taxon>
        <taxon>Valvatacea</taxon>
        <taxon>Valvatida</taxon>
        <taxon>Asterinidae</taxon>
        <taxon>Patiria</taxon>
    </lineage>
</organism>
<feature type="transmembrane region" description="Helical" evidence="6">
    <location>
        <begin position="308"/>
        <end position="328"/>
    </location>
</feature>
<accession>A0A914BDP9</accession>
<evidence type="ECO:0000313" key="7">
    <source>
        <dbReference type="EnsemblMetazoa" id="XP_038074121.1"/>
    </source>
</evidence>
<evidence type="ECO:0000256" key="2">
    <source>
        <dbReference type="ARBA" id="ARBA00022692"/>
    </source>
</evidence>
<evidence type="ECO:0008006" key="9">
    <source>
        <dbReference type="Google" id="ProtNLM"/>
    </source>
</evidence>
<evidence type="ECO:0000256" key="6">
    <source>
        <dbReference type="SAM" id="Phobius"/>
    </source>
</evidence>
<feature type="transmembrane region" description="Helical" evidence="6">
    <location>
        <begin position="228"/>
        <end position="248"/>
    </location>
</feature>
<keyword evidence="3 6" id="KW-1133">Transmembrane helix</keyword>
<feature type="region of interest" description="Disordered" evidence="5">
    <location>
        <begin position="364"/>
        <end position="384"/>
    </location>
</feature>
<dbReference type="OMA" id="IVEMFFF"/>
<dbReference type="Pfam" id="PF03619">
    <property type="entry name" value="Solute_trans_a"/>
    <property type="match status" value="1"/>
</dbReference>
<feature type="transmembrane region" description="Helical" evidence="6">
    <location>
        <begin position="96"/>
        <end position="115"/>
    </location>
</feature>
<dbReference type="EnsemblMetazoa" id="XM_038218193.1">
    <property type="protein sequence ID" value="XP_038074121.1"/>
    <property type="gene ID" value="LOC119742152"/>
</dbReference>
<dbReference type="PANTHER" id="PTHR23423">
    <property type="entry name" value="ORGANIC SOLUTE TRANSPORTER-RELATED"/>
    <property type="match status" value="1"/>
</dbReference>
<feature type="transmembrane region" description="Helical" evidence="6">
    <location>
        <begin position="56"/>
        <end position="76"/>
    </location>
</feature>
<dbReference type="OrthoDB" id="5832279at2759"/>
<feature type="region of interest" description="Disordered" evidence="5">
    <location>
        <begin position="1"/>
        <end position="22"/>
    </location>
</feature>
<proteinExistence type="predicted"/>
<feature type="compositionally biased region" description="Basic and acidic residues" evidence="5">
    <location>
        <begin position="413"/>
        <end position="425"/>
    </location>
</feature>
<dbReference type="InterPro" id="IPR005178">
    <property type="entry name" value="Ostalpha/TMEM184C"/>
</dbReference>
<reference evidence="7" key="1">
    <citation type="submission" date="2022-11" db="UniProtKB">
        <authorList>
            <consortium name="EnsemblMetazoa"/>
        </authorList>
    </citation>
    <scope>IDENTIFICATION</scope>
</reference>
<sequence length="461" mass="51714">MADDLPSRAPYPGVTMNDSTVDNDTTDANSPIPACYFNQHIPTTSEMLAVVMSNPALIFMMLVALLLVFFTMLMYIEGQVYIFKKIPGRRKVHLSFIFSLYPVFSATALCGFFIPKAHIVAKFTSEIWLSVVLFQFVLLVSEYYGNRQKMLSVLHGIKIPLAGPPCCCCCCCFLPSVLINEKNVGKFSRRVKILVLQVAVLRPILWFIAIILWINGNYNEGALMLGDAYPYMTLIALISNMVALQALVTFFKISQDPLSSYKVKPKFFTVQFVLIITSIQSIITGAFAKFGVIKCLGPYSPRVNERTILNFTVIVEMFFFMMLAALWYRRVEGNVDHDLIERQTYKRMSKTNYKKNPAEQIMLSDYDAPNGGDASQPTTPSMVQKCQPDSIWQHREANGTGNGVVLTKNASSDPKEDKLPFDGQKEPLLNNNTANGRVVTHIQLPSSFVLDTFASSRETDV</sequence>
<feature type="region of interest" description="Disordered" evidence="5">
    <location>
        <begin position="396"/>
        <end position="430"/>
    </location>
</feature>
<dbReference type="AlphaFoldDB" id="A0A914BDP9"/>
<evidence type="ECO:0000256" key="3">
    <source>
        <dbReference type="ARBA" id="ARBA00022989"/>
    </source>
</evidence>
<feature type="transmembrane region" description="Helical" evidence="6">
    <location>
        <begin position="127"/>
        <end position="145"/>
    </location>
</feature>
<name>A0A914BDP9_PATMI</name>
<keyword evidence="2 6" id="KW-0812">Transmembrane</keyword>
<feature type="transmembrane region" description="Helical" evidence="6">
    <location>
        <begin position="268"/>
        <end position="288"/>
    </location>
</feature>
<evidence type="ECO:0000313" key="8">
    <source>
        <dbReference type="Proteomes" id="UP000887568"/>
    </source>
</evidence>
<dbReference type="GeneID" id="119742152"/>
<dbReference type="Proteomes" id="UP000887568">
    <property type="component" value="Unplaced"/>
</dbReference>
<evidence type="ECO:0000256" key="5">
    <source>
        <dbReference type="SAM" id="MobiDB-lite"/>
    </source>
</evidence>
<keyword evidence="4 6" id="KW-0472">Membrane</keyword>
<evidence type="ECO:0000256" key="4">
    <source>
        <dbReference type="ARBA" id="ARBA00023136"/>
    </source>
</evidence>
<keyword evidence="8" id="KW-1185">Reference proteome</keyword>